<evidence type="ECO:0000256" key="4">
    <source>
        <dbReference type="ARBA" id="ARBA00022764"/>
    </source>
</evidence>
<evidence type="ECO:0000313" key="6">
    <source>
        <dbReference type="EMBL" id="AZN35162.1"/>
    </source>
</evidence>
<keyword evidence="2" id="KW-0813">Transport</keyword>
<organism evidence="6 7">
    <name type="scientific">Iodobacter ciconiae</name>
    <dbReference type="NCBI Taxonomy" id="2496266"/>
    <lineage>
        <taxon>Bacteria</taxon>
        <taxon>Pseudomonadati</taxon>
        <taxon>Pseudomonadota</taxon>
        <taxon>Betaproteobacteria</taxon>
        <taxon>Neisseriales</taxon>
        <taxon>Chitinibacteraceae</taxon>
        <taxon>Iodobacter</taxon>
    </lineage>
</organism>
<accession>A0A3S8ZP36</accession>
<dbReference type="PANTHER" id="PTHR30222">
    <property type="entry name" value="SPERMIDINE/PUTRESCINE-BINDING PERIPLASMIC PROTEIN"/>
    <property type="match status" value="1"/>
</dbReference>
<dbReference type="InterPro" id="IPR001188">
    <property type="entry name" value="Sperm_putr-bd"/>
</dbReference>
<dbReference type="OrthoDB" id="8581273at2"/>
<dbReference type="SUPFAM" id="SSF53850">
    <property type="entry name" value="Periplasmic binding protein-like II"/>
    <property type="match status" value="1"/>
</dbReference>
<dbReference type="EMBL" id="CP034433">
    <property type="protein sequence ID" value="AZN35162.1"/>
    <property type="molecule type" value="Genomic_DNA"/>
</dbReference>
<dbReference type="KEGG" id="iod:EJO50_00870"/>
<gene>
    <name evidence="6" type="ORF">EJO50_00870</name>
</gene>
<comment type="subcellular location">
    <subcellularLocation>
        <location evidence="1">Periplasm</location>
    </subcellularLocation>
</comment>
<proteinExistence type="predicted"/>
<evidence type="ECO:0000256" key="3">
    <source>
        <dbReference type="ARBA" id="ARBA00022729"/>
    </source>
</evidence>
<dbReference type="Pfam" id="PF13416">
    <property type="entry name" value="SBP_bac_8"/>
    <property type="match status" value="1"/>
</dbReference>
<keyword evidence="7" id="KW-1185">Reference proteome</keyword>
<evidence type="ECO:0000256" key="1">
    <source>
        <dbReference type="ARBA" id="ARBA00004418"/>
    </source>
</evidence>
<sequence length="356" mass="40482">MKCFFLRSVFGLVCVSASSVAWAAEVLRVLAWPGYADNDWISEFEKRFDARVEVTFIDTDEALWEKVSKNRGENFDVFAANTAEMQRYIDQAIAAPIKSSRIPNTKNQLSRFRGANKISGINRDGYLYAIPFVYSEMGLIYDKNQIKQAPVSMSELWNKKYQGKIVLHEGSNHNFSFTALAIGIKDPFNLNRQEMARSVNRLLELRDQKPFFYNSPEEGTQAFIKNKAALMFANYGLQQLKLLRAVGADVGYIVPKEGALAWLDCWAISMKAKNKSLAENWINFMLDKSVSNELTQRQGLTNTLTPSHLTARDKIIWIQSSEDFSLRSQYWDRIRLGNARGGNNQLKRSGSNVAVQ</sequence>
<dbReference type="AlphaFoldDB" id="A0A3S8ZP36"/>
<evidence type="ECO:0000256" key="2">
    <source>
        <dbReference type="ARBA" id="ARBA00022448"/>
    </source>
</evidence>
<feature type="chain" id="PRO_5019044233" evidence="5">
    <location>
        <begin position="24"/>
        <end position="356"/>
    </location>
</feature>
<evidence type="ECO:0000313" key="7">
    <source>
        <dbReference type="Proteomes" id="UP000282438"/>
    </source>
</evidence>
<dbReference type="RefSeq" id="WP_125971137.1">
    <property type="nucleotide sequence ID" value="NZ_CP034433.1"/>
</dbReference>
<protein>
    <submittedName>
        <fullName evidence="6">Extracellular solute-binding protein</fullName>
    </submittedName>
</protein>
<name>A0A3S8ZP36_9NEIS</name>
<reference evidence="6 7" key="1">
    <citation type="submission" date="2018-12" db="EMBL/GenBank/DDBJ databases">
        <title>Complete genome sequence of Iodobacter sp. H11R3.</title>
        <authorList>
            <person name="Bae J.-W."/>
        </authorList>
    </citation>
    <scope>NUCLEOTIDE SEQUENCE [LARGE SCALE GENOMIC DNA]</scope>
    <source>
        <strain evidence="6 7">H11R3</strain>
    </source>
</reference>
<dbReference type="GO" id="GO:0015846">
    <property type="term" value="P:polyamine transport"/>
    <property type="evidence" value="ECO:0007669"/>
    <property type="project" value="InterPro"/>
</dbReference>
<feature type="signal peptide" evidence="5">
    <location>
        <begin position="1"/>
        <end position="23"/>
    </location>
</feature>
<keyword evidence="4" id="KW-0574">Periplasm</keyword>
<evidence type="ECO:0000256" key="5">
    <source>
        <dbReference type="SAM" id="SignalP"/>
    </source>
</evidence>
<dbReference type="InterPro" id="IPR006059">
    <property type="entry name" value="SBP"/>
</dbReference>
<dbReference type="PANTHER" id="PTHR30222:SF17">
    <property type="entry name" value="SPERMIDINE_PUTRESCINE-BINDING PERIPLASMIC PROTEIN"/>
    <property type="match status" value="1"/>
</dbReference>
<dbReference type="GO" id="GO:0042597">
    <property type="term" value="C:periplasmic space"/>
    <property type="evidence" value="ECO:0007669"/>
    <property type="project" value="UniProtKB-SubCell"/>
</dbReference>
<dbReference type="Proteomes" id="UP000282438">
    <property type="component" value="Chromosome"/>
</dbReference>
<dbReference type="PRINTS" id="PR00909">
    <property type="entry name" value="SPERMDNBNDNG"/>
</dbReference>
<dbReference type="GO" id="GO:0019808">
    <property type="term" value="F:polyamine binding"/>
    <property type="evidence" value="ECO:0007669"/>
    <property type="project" value="InterPro"/>
</dbReference>
<keyword evidence="3 5" id="KW-0732">Signal</keyword>
<dbReference type="Gene3D" id="3.40.190.10">
    <property type="entry name" value="Periplasmic binding protein-like II"/>
    <property type="match status" value="2"/>
</dbReference>